<name>A0AA39N4W6_ARMTA</name>
<protein>
    <submittedName>
        <fullName evidence="2">Uncharacterized protein</fullName>
    </submittedName>
</protein>
<feature type="region of interest" description="Disordered" evidence="1">
    <location>
        <begin position="34"/>
        <end position="57"/>
    </location>
</feature>
<reference evidence="2" key="1">
    <citation type="submission" date="2023-06" db="EMBL/GenBank/DDBJ databases">
        <authorList>
            <consortium name="Lawrence Berkeley National Laboratory"/>
            <person name="Ahrendt S."/>
            <person name="Sahu N."/>
            <person name="Indic B."/>
            <person name="Wong-Bajracharya J."/>
            <person name="Merenyi Z."/>
            <person name="Ke H.-M."/>
            <person name="Monk M."/>
            <person name="Kocsube S."/>
            <person name="Drula E."/>
            <person name="Lipzen A."/>
            <person name="Balint B."/>
            <person name="Henrissat B."/>
            <person name="Andreopoulos B."/>
            <person name="Martin F.M."/>
            <person name="Harder C.B."/>
            <person name="Rigling D."/>
            <person name="Ford K.L."/>
            <person name="Foster G.D."/>
            <person name="Pangilinan J."/>
            <person name="Papanicolaou A."/>
            <person name="Barry K."/>
            <person name="LaButti K."/>
            <person name="Viragh M."/>
            <person name="Koriabine M."/>
            <person name="Yan M."/>
            <person name="Riley R."/>
            <person name="Champramary S."/>
            <person name="Plett K.L."/>
            <person name="Tsai I.J."/>
            <person name="Slot J."/>
            <person name="Sipos G."/>
            <person name="Plett J."/>
            <person name="Nagy L.G."/>
            <person name="Grigoriev I.V."/>
        </authorList>
    </citation>
    <scope>NUCLEOTIDE SEQUENCE</scope>
    <source>
        <strain evidence="2">CCBAS 213</strain>
    </source>
</reference>
<accession>A0AA39N4W6</accession>
<dbReference type="AlphaFoldDB" id="A0AA39N4W6"/>
<comment type="caution">
    <text evidence="2">The sequence shown here is derived from an EMBL/GenBank/DDBJ whole genome shotgun (WGS) entry which is preliminary data.</text>
</comment>
<gene>
    <name evidence="2" type="ORF">EV420DRAFT_1480601</name>
</gene>
<keyword evidence="3" id="KW-1185">Reference proteome</keyword>
<evidence type="ECO:0000313" key="3">
    <source>
        <dbReference type="Proteomes" id="UP001175211"/>
    </source>
</evidence>
<dbReference type="Proteomes" id="UP001175211">
    <property type="component" value="Unassembled WGS sequence"/>
</dbReference>
<feature type="compositionally biased region" description="Basic and acidic residues" evidence="1">
    <location>
        <begin position="40"/>
        <end position="50"/>
    </location>
</feature>
<evidence type="ECO:0000256" key="1">
    <source>
        <dbReference type="SAM" id="MobiDB-lite"/>
    </source>
</evidence>
<sequence>MLIGNSLFRWFHIVKHAAVDKRALDMLENGVSDKTLSDSASDRITREDGNGHQSSQLEARHYHKNIKTFTIPCTYTRVMRLMSFDALKRWMYAIVLLDMTARVGATIFELRKPLSFHRQENGILGKKHGIIDPPVHYLDRRLLSATPFRNIFGEDQVTTSQLEFSMSLSWRRQAMLDMTTYLAPLWKPAMAGTNGVSRIMIPNDYRCLSMKMITVILEVADGVFSGARNTGRRIQVPRFPAP</sequence>
<dbReference type="RefSeq" id="XP_060329846.1">
    <property type="nucleotide sequence ID" value="XM_060469685.1"/>
</dbReference>
<proteinExistence type="predicted"/>
<dbReference type="EMBL" id="JAUEPS010000021">
    <property type="protein sequence ID" value="KAK0457534.1"/>
    <property type="molecule type" value="Genomic_DNA"/>
</dbReference>
<organism evidence="2 3">
    <name type="scientific">Armillaria tabescens</name>
    <name type="common">Ringless honey mushroom</name>
    <name type="synonym">Agaricus tabescens</name>
    <dbReference type="NCBI Taxonomy" id="1929756"/>
    <lineage>
        <taxon>Eukaryota</taxon>
        <taxon>Fungi</taxon>
        <taxon>Dikarya</taxon>
        <taxon>Basidiomycota</taxon>
        <taxon>Agaricomycotina</taxon>
        <taxon>Agaricomycetes</taxon>
        <taxon>Agaricomycetidae</taxon>
        <taxon>Agaricales</taxon>
        <taxon>Marasmiineae</taxon>
        <taxon>Physalacriaceae</taxon>
        <taxon>Desarmillaria</taxon>
    </lineage>
</organism>
<evidence type="ECO:0000313" key="2">
    <source>
        <dbReference type="EMBL" id="KAK0457534.1"/>
    </source>
</evidence>
<dbReference type="GeneID" id="85353233"/>